<feature type="transmembrane region" description="Helical" evidence="6">
    <location>
        <begin position="80"/>
        <end position="99"/>
    </location>
</feature>
<dbReference type="InterPro" id="IPR036259">
    <property type="entry name" value="MFS_trans_sf"/>
</dbReference>
<sequence>MDNTTAPRDRRWLGLFAILGAMIMNLLDATVVNVAAPSIQADIGGTETSLQWIAASYTLALAVGLLTGGRFGDMFGRRRVLLIGVAGFVLASAACALAWSPGTLIGARVAQGLFGAVMIPQAFGLIRDLFPPREIGKAFGALGPVIGLSTILGPVVAGLLVDADVLGTGWRMVFLINLPIGAFTLLAGSAALPRGRRRRDVRLDVTGALVAGAAIFLLVHPLVQGRELGWPAWLFAVAAGGAAALAVFVAQQLRRKRSGRTPLVEFSVLAKRSYTSGVAFVVVFFGSIVGFSLAMGLFLQMGLGFGPLRASVTMASWAVGAFFGSAFGAMAMARLGRRILHLGLALMTAGLAGTHLVLGRAGTGVDGGDLALPLVLYGFGMGMIFVPLFDIIMGDVDDHEVGSASGLLESFQQLGGSLGVAILGTVFFSGVGAAPAVADFVGAARHVTLLALALTVAAFALGFLLPHRARQQPPAPADTTQEREPALV</sequence>
<feature type="transmembrane region" description="Helical" evidence="6">
    <location>
        <begin position="414"/>
        <end position="437"/>
    </location>
</feature>
<feature type="transmembrane region" description="Helical" evidence="6">
    <location>
        <begin position="339"/>
        <end position="358"/>
    </location>
</feature>
<evidence type="ECO:0000259" key="7">
    <source>
        <dbReference type="PROSITE" id="PS50850"/>
    </source>
</evidence>
<keyword evidence="4 6" id="KW-0472">Membrane</keyword>
<feature type="transmembrane region" description="Helical" evidence="6">
    <location>
        <begin position="172"/>
        <end position="193"/>
    </location>
</feature>
<feature type="transmembrane region" description="Helical" evidence="6">
    <location>
        <begin position="138"/>
        <end position="160"/>
    </location>
</feature>
<organism evidence="8 9">
    <name type="scientific">Streptomyces johnsoniae</name>
    <dbReference type="NCBI Taxonomy" id="3075532"/>
    <lineage>
        <taxon>Bacteria</taxon>
        <taxon>Bacillati</taxon>
        <taxon>Actinomycetota</taxon>
        <taxon>Actinomycetes</taxon>
        <taxon>Kitasatosporales</taxon>
        <taxon>Streptomycetaceae</taxon>
        <taxon>Streptomyces</taxon>
    </lineage>
</organism>
<dbReference type="SUPFAM" id="SSF103473">
    <property type="entry name" value="MFS general substrate transporter"/>
    <property type="match status" value="1"/>
</dbReference>
<name>A0ABU2S959_9ACTN</name>
<dbReference type="Proteomes" id="UP001183615">
    <property type="component" value="Unassembled WGS sequence"/>
</dbReference>
<dbReference type="PANTHER" id="PTHR42718:SF39">
    <property type="entry name" value="ACTINORHODIN TRANSPORTER-RELATED"/>
    <property type="match status" value="1"/>
</dbReference>
<feature type="transmembrane region" description="Helical" evidence="6">
    <location>
        <begin position="230"/>
        <end position="250"/>
    </location>
</feature>
<feature type="transmembrane region" description="Helical" evidence="6">
    <location>
        <begin position="105"/>
        <end position="126"/>
    </location>
</feature>
<dbReference type="Pfam" id="PF07690">
    <property type="entry name" value="MFS_1"/>
    <property type="match status" value="1"/>
</dbReference>
<gene>
    <name evidence="8" type="ORF">RM779_21810</name>
</gene>
<dbReference type="PANTHER" id="PTHR42718">
    <property type="entry name" value="MAJOR FACILITATOR SUPERFAMILY MULTIDRUG TRANSPORTER MFSC"/>
    <property type="match status" value="1"/>
</dbReference>
<keyword evidence="2 6" id="KW-0812">Transmembrane</keyword>
<feature type="transmembrane region" description="Helical" evidence="6">
    <location>
        <begin position="311"/>
        <end position="332"/>
    </location>
</feature>
<evidence type="ECO:0000313" key="8">
    <source>
        <dbReference type="EMBL" id="MDT0445216.1"/>
    </source>
</evidence>
<proteinExistence type="predicted"/>
<feature type="transmembrane region" description="Helical" evidence="6">
    <location>
        <begin position="278"/>
        <end position="299"/>
    </location>
</feature>
<keyword evidence="9" id="KW-1185">Reference proteome</keyword>
<dbReference type="Gene3D" id="1.20.1250.20">
    <property type="entry name" value="MFS general substrate transporter like domains"/>
    <property type="match status" value="1"/>
</dbReference>
<evidence type="ECO:0000256" key="3">
    <source>
        <dbReference type="ARBA" id="ARBA00022989"/>
    </source>
</evidence>
<comment type="subcellular location">
    <subcellularLocation>
        <location evidence="1">Cell membrane</location>
        <topology evidence="1">Multi-pass membrane protein</topology>
    </subcellularLocation>
</comment>
<evidence type="ECO:0000256" key="5">
    <source>
        <dbReference type="ARBA" id="ARBA00023251"/>
    </source>
</evidence>
<evidence type="ECO:0000256" key="1">
    <source>
        <dbReference type="ARBA" id="ARBA00004651"/>
    </source>
</evidence>
<feature type="transmembrane region" description="Helical" evidence="6">
    <location>
        <begin position="205"/>
        <end position="224"/>
    </location>
</feature>
<feature type="domain" description="Major facilitator superfamily (MFS) profile" evidence="7">
    <location>
        <begin position="14"/>
        <end position="470"/>
    </location>
</feature>
<feature type="transmembrane region" description="Helical" evidence="6">
    <location>
        <begin position="48"/>
        <end position="68"/>
    </location>
</feature>
<feature type="transmembrane region" description="Helical" evidence="6">
    <location>
        <begin position="370"/>
        <end position="393"/>
    </location>
</feature>
<evidence type="ECO:0000313" key="9">
    <source>
        <dbReference type="Proteomes" id="UP001183615"/>
    </source>
</evidence>
<dbReference type="Gene3D" id="1.20.1720.10">
    <property type="entry name" value="Multidrug resistance protein D"/>
    <property type="match status" value="1"/>
</dbReference>
<dbReference type="CDD" id="cd17321">
    <property type="entry name" value="MFS_MMR_MDR_like"/>
    <property type="match status" value="1"/>
</dbReference>
<dbReference type="EMBL" id="JAVREV010000012">
    <property type="protein sequence ID" value="MDT0445216.1"/>
    <property type="molecule type" value="Genomic_DNA"/>
</dbReference>
<feature type="transmembrane region" description="Helical" evidence="6">
    <location>
        <begin position="443"/>
        <end position="465"/>
    </location>
</feature>
<comment type="caution">
    <text evidence="8">The sequence shown here is derived from an EMBL/GenBank/DDBJ whole genome shotgun (WGS) entry which is preliminary data.</text>
</comment>
<accession>A0ABU2S959</accession>
<evidence type="ECO:0000256" key="6">
    <source>
        <dbReference type="SAM" id="Phobius"/>
    </source>
</evidence>
<feature type="transmembrane region" description="Helical" evidence="6">
    <location>
        <begin position="12"/>
        <end position="36"/>
    </location>
</feature>
<reference evidence="9" key="1">
    <citation type="submission" date="2023-07" db="EMBL/GenBank/DDBJ databases">
        <title>30 novel species of actinomycetes from the DSMZ collection.</title>
        <authorList>
            <person name="Nouioui I."/>
        </authorList>
    </citation>
    <scope>NUCLEOTIDE SEQUENCE [LARGE SCALE GENOMIC DNA]</scope>
    <source>
        <strain evidence="9">DSM 41886</strain>
    </source>
</reference>
<dbReference type="InterPro" id="IPR020846">
    <property type="entry name" value="MFS_dom"/>
</dbReference>
<dbReference type="PROSITE" id="PS50850">
    <property type="entry name" value="MFS"/>
    <property type="match status" value="1"/>
</dbReference>
<evidence type="ECO:0000256" key="2">
    <source>
        <dbReference type="ARBA" id="ARBA00022692"/>
    </source>
</evidence>
<dbReference type="InterPro" id="IPR011701">
    <property type="entry name" value="MFS"/>
</dbReference>
<dbReference type="RefSeq" id="WP_311619427.1">
    <property type="nucleotide sequence ID" value="NZ_JAVREV010000012.1"/>
</dbReference>
<protein>
    <submittedName>
        <fullName evidence="8">MFS transporter</fullName>
    </submittedName>
</protein>
<keyword evidence="3 6" id="KW-1133">Transmembrane helix</keyword>
<keyword evidence="5" id="KW-0046">Antibiotic resistance</keyword>
<evidence type="ECO:0000256" key="4">
    <source>
        <dbReference type="ARBA" id="ARBA00023136"/>
    </source>
</evidence>